<reference evidence="1 2" key="1">
    <citation type="submission" date="2024-05" db="EMBL/GenBank/DDBJ databases">
        <title>Culex pipiens pipiens assembly and annotation.</title>
        <authorList>
            <person name="Alout H."/>
            <person name="Durand T."/>
        </authorList>
    </citation>
    <scope>NUCLEOTIDE SEQUENCE [LARGE SCALE GENOMIC DNA]</scope>
    <source>
        <strain evidence="1">HA-2024</strain>
        <tissue evidence="1">Whole body</tissue>
    </source>
</reference>
<organism evidence="1 2">
    <name type="scientific">Culex pipiens pipiens</name>
    <name type="common">Northern house mosquito</name>
    <dbReference type="NCBI Taxonomy" id="38569"/>
    <lineage>
        <taxon>Eukaryota</taxon>
        <taxon>Metazoa</taxon>
        <taxon>Ecdysozoa</taxon>
        <taxon>Arthropoda</taxon>
        <taxon>Hexapoda</taxon>
        <taxon>Insecta</taxon>
        <taxon>Pterygota</taxon>
        <taxon>Neoptera</taxon>
        <taxon>Endopterygota</taxon>
        <taxon>Diptera</taxon>
        <taxon>Nematocera</taxon>
        <taxon>Culicoidea</taxon>
        <taxon>Culicidae</taxon>
        <taxon>Culicinae</taxon>
        <taxon>Culicini</taxon>
        <taxon>Culex</taxon>
        <taxon>Culex</taxon>
    </lineage>
</organism>
<dbReference type="AlphaFoldDB" id="A0ABD1DLX1"/>
<dbReference type="EMBL" id="JBEHCU010005143">
    <property type="protein sequence ID" value="KAL1400752.1"/>
    <property type="molecule type" value="Genomic_DNA"/>
</dbReference>
<proteinExistence type="predicted"/>
<evidence type="ECO:0000313" key="2">
    <source>
        <dbReference type="Proteomes" id="UP001562425"/>
    </source>
</evidence>
<gene>
    <name evidence="1" type="ORF">pipiens_007167</name>
</gene>
<keyword evidence="2" id="KW-1185">Reference proteome</keyword>
<sequence>MFHNKIRNILQETAERIEKLHVPYENEFKIQIQHLSLKEKSLLQEYLYAHEWNLGSARVLSMFKKARIVSISEYVLRLHSKDAIQQVMNDLLEAEPILLAELIGNSSLDSELFTSLKDILHESFSTVLDDLLENPSVIPFNYLEQLEPHLTDQEIEREAIGRQEQWRSDANRNKGTILGQMMRTVVQDTVCSFDTLLGAGEKLDANVSWKHYLTLLGIVAKAATSDGWEV</sequence>
<evidence type="ECO:0000313" key="1">
    <source>
        <dbReference type="EMBL" id="KAL1400752.1"/>
    </source>
</evidence>
<name>A0ABD1DLX1_CULPP</name>
<accession>A0ABD1DLX1</accession>
<protein>
    <submittedName>
        <fullName evidence="1">Uncharacterized protein</fullName>
    </submittedName>
</protein>
<dbReference type="Proteomes" id="UP001562425">
    <property type="component" value="Unassembled WGS sequence"/>
</dbReference>
<comment type="caution">
    <text evidence="1">The sequence shown here is derived from an EMBL/GenBank/DDBJ whole genome shotgun (WGS) entry which is preliminary data.</text>
</comment>